<feature type="transmembrane region" description="Helical" evidence="2">
    <location>
        <begin position="21"/>
        <end position="40"/>
    </location>
</feature>
<feature type="compositionally biased region" description="Basic residues" evidence="1">
    <location>
        <begin position="143"/>
        <end position="153"/>
    </location>
</feature>
<feature type="compositionally biased region" description="Basic residues" evidence="1">
    <location>
        <begin position="104"/>
        <end position="128"/>
    </location>
</feature>
<proteinExistence type="predicted"/>
<sequence length="244" mass="28126">MRKRKIDWAKNNPLNRTRLSRFILLSLGIHISLFIAHMLIPVQEKTVKGPPPIQVKYFETKNPMDSKVKKNVDTPKPPVKPEKPKRDDLLAKFDRRSHSNQKITPKKIYRRKKTTAPKPKRAIGKTRSSRTQSKNISPEKYFLKKSHIKPRKKPLPESDTGTLKPITSDKTQKPKSSPMKKEGAVSTLALLDGFDAEQFASMDTDLLEDSNDDKPVSLDTKEVKYASYFARIKHQIERVWIYPL</sequence>
<name>A0A382YKC2_9ZZZZ</name>
<accession>A0A382YKC2</accession>
<feature type="compositionally biased region" description="Basic and acidic residues" evidence="1">
    <location>
        <begin position="64"/>
        <end position="97"/>
    </location>
</feature>
<keyword evidence="2" id="KW-0812">Transmembrane</keyword>
<evidence type="ECO:0000313" key="3">
    <source>
        <dbReference type="EMBL" id="SVD83419.1"/>
    </source>
</evidence>
<feature type="non-terminal residue" evidence="3">
    <location>
        <position position="244"/>
    </location>
</feature>
<organism evidence="3">
    <name type="scientific">marine metagenome</name>
    <dbReference type="NCBI Taxonomy" id="408172"/>
    <lineage>
        <taxon>unclassified sequences</taxon>
        <taxon>metagenomes</taxon>
        <taxon>ecological metagenomes</taxon>
    </lineage>
</organism>
<evidence type="ECO:0000256" key="1">
    <source>
        <dbReference type="SAM" id="MobiDB-lite"/>
    </source>
</evidence>
<gene>
    <name evidence="3" type="ORF">METZ01_LOCUS436273</name>
</gene>
<reference evidence="3" key="1">
    <citation type="submission" date="2018-05" db="EMBL/GenBank/DDBJ databases">
        <authorList>
            <person name="Lanie J.A."/>
            <person name="Ng W.-L."/>
            <person name="Kazmierczak K.M."/>
            <person name="Andrzejewski T.M."/>
            <person name="Davidsen T.M."/>
            <person name="Wayne K.J."/>
            <person name="Tettelin H."/>
            <person name="Glass J.I."/>
            <person name="Rusch D."/>
            <person name="Podicherti R."/>
            <person name="Tsui H.-C.T."/>
            <person name="Winkler M.E."/>
        </authorList>
    </citation>
    <scope>NUCLEOTIDE SEQUENCE</scope>
</reference>
<keyword evidence="2" id="KW-1133">Transmembrane helix</keyword>
<dbReference type="AlphaFoldDB" id="A0A382YKC2"/>
<feature type="region of interest" description="Disordered" evidence="1">
    <location>
        <begin position="64"/>
        <end position="183"/>
    </location>
</feature>
<keyword evidence="2" id="KW-0472">Membrane</keyword>
<protein>
    <submittedName>
        <fullName evidence="3">Uncharacterized protein</fullName>
    </submittedName>
</protein>
<dbReference type="EMBL" id="UINC01176340">
    <property type="protein sequence ID" value="SVD83419.1"/>
    <property type="molecule type" value="Genomic_DNA"/>
</dbReference>
<evidence type="ECO:0000256" key="2">
    <source>
        <dbReference type="SAM" id="Phobius"/>
    </source>
</evidence>